<dbReference type="CDD" id="cd06225">
    <property type="entry name" value="HAMP"/>
    <property type="match status" value="1"/>
</dbReference>
<evidence type="ECO:0000256" key="1">
    <source>
        <dbReference type="ARBA" id="ARBA00000085"/>
    </source>
</evidence>
<keyword evidence="7 14" id="KW-0812">Transmembrane</keyword>
<protein>
    <recommendedName>
        <fullName evidence="3">histidine kinase</fullName>
        <ecNumber evidence="3">2.7.13.3</ecNumber>
    </recommendedName>
</protein>
<dbReference type="GO" id="GO:0000155">
    <property type="term" value="F:phosphorelay sensor kinase activity"/>
    <property type="evidence" value="ECO:0007669"/>
    <property type="project" value="InterPro"/>
</dbReference>
<accession>A0A5D0CPC9</accession>
<evidence type="ECO:0000256" key="3">
    <source>
        <dbReference type="ARBA" id="ARBA00012438"/>
    </source>
</evidence>
<dbReference type="Gene3D" id="6.10.340.10">
    <property type="match status" value="1"/>
</dbReference>
<keyword evidence="18" id="KW-1185">Reference proteome</keyword>
<keyword evidence="5" id="KW-0597">Phosphoprotein</keyword>
<feature type="transmembrane region" description="Helical" evidence="14">
    <location>
        <begin position="306"/>
        <end position="329"/>
    </location>
</feature>
<feature type="domain" description="Histidine kinase" evidence="15">
    <location>
        <begin position="485"/>
        <end position="593"/>
    </location>
</feature>
<dbReference type="PROSITE" id="PS50109">
    <property type="entry name" value="HIS_KIN"/>
    <property type="match status" value="1"/>
</dbReference>
<evidence type="ECO:0000256" key="8">
    <source>
        <dbReference type="ARBA" id="ARBA00022741"/>
    </source>
</evidence>
<keyword evidence="12" id="KW-0902">Two-component regulatory system</keyword>
<evidence type="ECO:0000256" key="7">
    <source>
        <dbReference type="ARBA" id="ARBA00022692"/>
    </source>
</evidence>
<evidence type="ECO:0000256" key="6">
    <source>
        <dbReference type="ARBA" id="ARBA00022679"/>
    </source>
</evidence>
<evidence type="ECO:0000256" key="13">
    <source>
        <dbReference type="ARBA" id="ARBA00023136"/>
    </source>
</evidence>
<dbReference type="AlphaFoldDB" id="A0A5D0CPC9"/>
<keyword evidence="13 14" id="KW-0472">Membrane</keyword>
<keyword evidence="6" id="KW-0808">Transferase</keyword>
<sequence>MKRIRLLVRACWMFFANLSMQKKLVVIFIFLISLPITYVSYASYRANSSVVLASATTSAGQLTDNAMDKVDRYIADLKRYTMLPLYNKDVQKYLDQQGTDWDKSSAVNMFLMYLTNTKEEISAVYMMDHYGSIFYYNKPGLNELYPQERVAEWRQRTREAGVAPVLTGTQSIRVNGTAQRQVFTVMRSIQSVSTLQDIGIIAIDVDIGLFEEIITPLNEVTHGDALILDERGRVVYNKNLGQLGKDLAGSPLLTQATGTKGSFRLEIEGKPYMAVYTVSSHTGWKTIVYIPLEELLAPMKQSRNTMLIMALSIIGFALLVAIFISYALTKPLKRTVQLMKQVQRGKLDVFVNVKYNDEIGMLGSHFNRMIGRIRDLLQEVYETEKSKQKADMLALQNQINPHFIYNTLESIRMLAELNDDDRVAELTYLLGQLLRYSITRSDEIVTVRRELEHVENYLKLLQIRFPGKIGYRFIVPEACMHLPLIKLVFQPVVENAMFHGLEKQEEPGTITIRGWFENSDVLFSVQDNGVGMSAERLASLNESLSDGKIDKFGIGLRNVNERLRLYYGESSSLAVDSSPGEGTTVTLRIAGLLGNGPTQPLELMSPRGQE</sequence>
<dbReference type="InterPro" id="IPR003594">
    <property type="entry name" value="HATPase_dom"/>
</dbReference>
<dbReference type="InterPro" id="IPR050640">
    <property type="entry name" value="Bact_2-comp_sensor_kinase"/>
</dbReference>
<comment type="caution">
    <text evidence="17">The sequence shown here is derived from an EMBL/GenBank/DDBJ whole genome shotgun (WGS) entry which is preliminary data.</text>
</comment>
<dbReference type="InterPro" id="IPR033479">
    <property type="entry name" value="dCache_1"/>
</dbReference>
<dbReference type="PANTHER" id="PTHR34220">
    <property type="entry name" value="SENSOR HISTIDINE KINASE YPDA"/>
    <property type="match status" value="1"/>
</dbReference>
<dbReference type="InterPro" id="IPR003660">
    <property type="entry name" value="HAMP_dom"/>
</dbReference>
<dbReference type="Pfam" id="PF00672">
    <property type="entry name" value="HAMP"/>
    <property type="match status" value="1"/>
</dbReference>
<keyword evidence="11 14" id="KW-1133">Transmembrane helix</keyword>
<dbReference type="InterPro" id="IPR004358">
    <property type="entry name" value="Sig_transdc_His_kin-like_C"/>
</dbReference>
<evidence type="ECO:0000256" key="12">
    <source>
        <dbReference type="ARBA" id="ARBA00023012"/>
    </source>
</evidence>
<dbReference type="EC" id="2.7.13.3" evidence="3"/>
<evidence type="ECO:0000256" key="14">
    <source>
        <dbReference type="SAM" id="Phobius"/>
    </source>
</evidence>
<dbReference type="Proteomes" id="UP000325218">
    <property type="component" value="Unassembled WGS sequence"/>
</dbReference>
<dbReference type="Gene3D" id="3.30.450.20">
    <property type="entry name" value="PAS domain"/>
    <property type="match status" value="1"/>
</dbReference>
<dbReference type="SMART" id="SM00304">
    <property type="entry name" value="HAMP"/>
    <property type="match status" value="1"/>
</dbReference>
<dbReference type="OrthoDB" id="9776552at2"/>
<feature type="domain" description="HAMP" evidence="16">
    <location>
        <begin position="326"/>
        <end position="378"/>
    </location>
</feature>
<dbReference type="PROSITE" id="PS50885">
    <property type="entry name" value="HAMP"/>
    <property type="match status" value="1"/>
</dbReference>
<comment type="subcellular location">
    <subcellularLocation>
        <location evidence="2">Cell membrane</location>
        <topology evidence="2">Multi-pass membrane protein</topology>
    </subcellularLocation>
</comment>
<evidence type="ECO:0000313" key="18">
    <source>
        <dbReference type="Proteomes" id="UP000325218"/>
    </source>
</evidence>
<dbReference type="GO" id="GO:0005886">
    <property type="term" value="C:plasma membrane"/>
    <property type="evidence" value="ECO:0007669"/>
    <property type="project" value="UniProtKB-SubCell"/>
</dbReference>
<dbReference type="Gene3D" id="3.30.565.10">
    <property type="entry name" value="Histidine kinase-like ATPase, C-terminal domain"/>
    <property type="match status" value="1"/>
</dbReference>
<proteinExistence type="predicted"/>
<name>A0A5D0CPC9_9BACL</name>
<evidence type="ECO:0000256" key="10">
    <source>
        <dbReference type="ARBA" id="ARBA00022840"/>
    </source>
</evidence>
<evidence type="ECO:0000256" key="11">
    <source>
        <dbReference type="ARBA" id="ARBA00022989"/>
    </source>
</evidence>
<evidence type="ECO:0000256" key="2">
    <source>
        <dbReference type="ARBA" id="ARBA00004651"/>
    </source>
</evidence>
<gene>
    <name evidence="17" type="ORF">FRY98_19935</name>
</gene>
<dbReference type="SUPFAM" id="SSF158472">
    <property type="entry name" value="HAMP domain-like"/>
    <property type="match status" value="1"/>
</dbReference>
<keyword evidence="4" id="KW-1003">Cell membrane</keyword>
<evidence type="ECO:0000256" key="4">
    <source>
        <dbReference type="ARBA" id="ARBA00022475"/>
    </source>
</evidence>
<dbReference type="Pfam" id="PF06580">
    <property type="entry name" value="His_kinase"/>
    <property type="match status" value="1"/>
</dbReference>
<evidence type="ECO:0000256" key="9">
    <source>
        <dbReference type="ARBA" id="ARBA00022777"/>
    </source>
</evidence>
<dbReference type="PRINTS" id="PR00344">
    <property type="entry name" value="BCTRLSENSOR"/>
</dbReference>
<dbReference type="SUPFAM" id="SSF55874">
    <property type="entry name" value="ATPase domain of HSP90 chaperone/DNA topoisomerase II/histidine kinase"/>
    <property type="match status" value="1"/>
</dbReference>
<dbReference type="PANTHER" id="PTHR34220:SF11">
    <property type="entry name" value="SENSOR PROTEIN KINASE HPTS"/>
    <property type="match status" value="1"/>
</dbReference>
<reference evidence="17 18" key="1">
    <citation type="submission" date="2019-08" db="EMBL/GenBank/DDBJ databases">
        <title>Genome sequencing of Paenibacillus faecis DSM 23593(T).</title>
        <authorList>
            <person name="Kook J.-K."/>
            <person name="Park S.-N."/>
            <person name="Lim Y.K."/>
        </authorList>
    </citation>
    <scope>NUCLEOTIDE SEQUENCE [LARGE SCALE GENOMIC DNA]</scope>
    <source>
        <strain evidence="17 18">DSM 23593</strain>
    </source>
</reference>
<dbReference type="SMART" id="SM00387">
    <property type="entry name" value="HATPase_c"/>
    <property type="match status" value="1"/>
</dbReference>
<dbReference type="EMBL" id="VSDO01000004">
    <property type="protein sequence ID" value="TYA11420.1"/>
    <property type="molecule type" value="Genomic_DNA"/>
</dbReference>
<dbReference type="RefSeq" id="WP_148455235.1">
    <property type="nucleotide sequence ID" value="NZ_VSDO01000004.1"/>
</dbReference>
<evidence type="ECO:0000259" key="15">
    <source>
        <dbReference type="PROSITE" id="PS50109"/>
    </source>
</evidence>
<dbReference type="InterPro" id="IPR010559">
    <property type="entry name" value="Sig_transdc_His_kin_internal"/>
</dbReference>
<keyword evidence="9 17" id="KW-0418">Kinase</keyword>
<dbReference type="Pfam" id="PF02743">
    <property type="entry name" value="dCache_1"/>
    <property type="match status" value="1"/>
</dbReference>
<keyword evidence="8" id="KW-0547">Nucleotide-binding</keyword>
<dbReference type="InterPro" id="IPR005467">
    <property type="entry name" value="His_kinase_dom"/>
</dbReference>
<dbReference type="Pfam" id="PF02518">
    <property type="entry name" value="HATPase_c"/>
    <property type="match status" value="1"/>
</dbReference>
<evidence type="ECO:0000256" key="5">
    <source>
        <dbReference type="ARBA" id="ARBA00022553"/>
    </source>
</evidence>
<dbReference type="InterPro" id="IPR036890">
    <property type="entry name" value="HATPase_C_sf"/>
</dbReference>
<dbReference type="GO" id="GO:0005524">
    <property type="term" value="F:ATP binding"/>
    <property type="evidence" value="ECO:0007669"/>
    <property type="project" value="UniProtKB-KW"/>
</dbReference>
<evidence type="ECO:0000259" key="16">
    <source>
        <dbReference type="PROSITE" id="PS50885"/>
    </source>
</evidence>
<comment type="catalytic activity">
    <reaction evidence="1">
        <text>ATP + protein L-histidine = ADP + protein N-phospho-L-histidine.</text>
        <dbReference type="EC" id="2.7.13.3"/>
    </reaction>
</comment>
<organism evidence="17 18">
    <name type="scientific">Paenibacillus faecis</name>
    <dbReference type="NCBI Taxonomy" id="862114"/>
    <lineage>
        <taxon>Bacteria</taxon>
        <taxon>Bacillati</taxon>
        <taxon>Bacillota</taxon>
        <taxon>Bacilli</taxon>
        <taxon>Bacillales</taxon>
        <taxon>Paenibacillaceae</taxon>
        <taxon>Paenibacillus</taxon>
    </lineage>
</organism>
<keyword evidence="10" id="KW-0067">ATP-binding</keyword>
<evidence type="ECO:0000313" key="17">
    <source>
        <dbReference type="EMBL" id="TYA11420.1"/>
    </source>
</evidence>